<dbReference type="EMBL" id="CP016181">
    <property type="protein sequence ID" value="AWY02287.1"/>
    <property type="molecule type" value="Genomic_DNA"/>
</dbReference>
<dbReference type="AlphaFoldDB" id="A0A2Z4PXV7"/>
<dbReference type="SUPFAM" id="SSF46955">
    <property type="entry name" value="Putative DNA-binding domain"/>
    <property type="match status" value="1"/>
</dbReference>
<evidence type="ECO:0000313" key="1">
    <source>
        <dbReference type="EMBL" id="AWY02287.1"/>
    </source>
</evidence>
<dbReference type="InterPro" id="IPR010260">
    <property type="entry name" value="AlpA"/>
</dbReference>
<accession>A0A2Z4PXV7</accession>
<dbReference type="InterPro" id="IPR009061">
    <property type="entry name" value="DNA-bd_dom_put_sf"/>
</dbReference>
<dbReference type="PANTHER" id="PTHR36154">
    <property type="entry name" value="DNA-BINDING TRANSCRIPTIONAL ACTIVATOR ALPA"/>
    <property type="match status" value="1"/>
</dbReference>
<organism evidence="1 2">
    <name type="scientific">Marinomonas primoryensis</name>
    <dbReference type="NCBI Taxonomy" id="178399"/>
    <lineage>
        <taxon>Bacteria</taxon>
        <taxon>Pseudomonadati</taxon>
        <taxon>Pseudomonadota</taxon>
        <taxon>Gammaproteobacteria</taxon>
        <taxon>Oceanospirillales</taxon>
        <taxon>Oceanospirillaceae</taxon>
        <taxon>Marinomonas</taxon>
    </lineage>
</organism>
<dbReference type="InterPro" id="IPR052931">
    <property type="entry name" value="Prophage_regulatory_activator"/>
</dbReference>
<proteinExistence type="predicted"/>
<dbReference type="OrthoDB" id="8455288at2"/>
<protein>
    <submittedName>
        <fullName evidence="1">Transcriptional regulator</fullName>
    </submittedName>
</protein>
<evidence type="ECO:0000313" key="2">
    <source>
        <dbReference type="Proteomes" id="UP000249898"/>
    </source>
</evidence>
<dbReference type="Pfam" id="PF05930">
    <property type="entry name" value="Phage_AlpA"/>
    <property type="match status" value="1"/>
</dbReference>
<dbReference type="PANTHER" id="PTHR36154:SF1">
    <property type="entry name" value="DNA-BINDING TRANSCRIPTIONAL ACTIVATOR ALPA"/>
    <property type="match status" value="1"/>
</dbReference>
<gene>
    <name evidence="1" type="ORF">A8139_04145</name>
</gene>
<name>A0A2Z4PXV7_9GAMM</name>
<reference evidence="1 2" key="1">
    <citation type="submission" date="2016-06" db="EMBL/GenBank/DDBJ databases">
        <title>The sequenced genome of the ice-adhering bacterium Marinomonas primoryensis, from Antarctica.</title>
        <authorList>
            <person name="Graham L."/>
            <person name="Vance T.D.R."/>
            <person name="Davies P.L."/>
        </authorList>
    </citation>
    <scope>NUCLEOTIDE SEQUENCE [LARGE SCALE GENOMIC DNA]</scope>
    <source>
        <strain evidence="1 2">AceL</strain>
    </source>
</reference>
<dbReference type="Proteomes" id="UP000249898">
    <property type="component" value="Chromosome"/>
</dbReference>
<dbReference type="Gene3D" id="1.10.238.160">
    <property type="match status" value="1"/>
</dbReference>
<sequence>MKLIKLSEVINITGLGRSCIYNYMKDGIFPKSVSQGVRSVAWVESEVQDWILDKIAQRDGV</sequence>